<sequence length="529" mass="58878">TITVMESEKIRDVSSEDPEKVMELSPKATLGEGEITDEIFKHADPNDGDEALKAFKGHEGETIVMTPEMEKKLLRKIDLNLMPILCVVYGLNYLDKTTLSYASIMGLKTSIHLTGDNYQWLGSMFYIGYLFWEYPTNRLLQRLPLAKWSGFNVIMWGLTLCCMAAVKNFAGAVAVRFFLGVFEAAVTPGFALFTSQWYTKEEQGTRTGIWFSFNGFAQILGGLVAYGISVGVKKHGAAIEPWKIVFLVIGLVTASVGCIFLWLMPDNQLNAWFLTPEERLMAVERIRRNQQGVGNKHFKMYQVKEALLDPMTWAFVFYALVADIPNGGISNFFSQLIVSFGYTPDESLLYGTPGGAVEVVALISAGYLGDRYGCRLLTGAAGMAVALLGMLLIVCLPLGNNIGRLIGYYLTQASANGFVALLSLLSSNVAGYTKKTTVAALYLIAYCTGNIIGPQTFRPKDAPRYIPAEVTIIVCYGICTLELILIYFYYKRLNRKNAAIRLQPGYKKLDKQEFLDLTDRENREFVYSV</sequence>
<dbReference type="PROSITE" id="PS50850">
    <property type="entry name" value="MFS"/>
    <property type="match status" value="1"/>
</dbReference>
<evidence type="ECO:0000313" key="9">
    <source>
        <dbReference type="EMBL" id="TVY83840.1"/>
    </source>
</evidence>
<dbReference type="GO" id="GO:0016020">
    <property type="term" value="C:membrane"/>
    <property type="evidence" value="ECO:0007669"/>
    <property type="project" value="UniProtKB-SubCell"/>
</dbReference>
<dbReference type="Gene3D" id="1.20.1250.20">
    <property type="entry name" value="MFS general substrate transporter like domains"/>
    <property type="match status" value="2"/>
</dbReference>
<protein>
    <submittedName>
        <fullName evidence="9">Putative transporter</fullName>
    </submittedName>
</protein>
<dbReference type="Proteomes" id="UP000469558">
    <property type="component" value="Unassembled WGS sequence"/>
</dbReference>
<evidence type="ECO:0000259" key="8">
    <source>
        <dbReference type="PROSITE" id="PS50850"/>
    </source>
</evidence>
<dbReference type="InterPro" id="IPR020846">
    <property type="entry name" value="MFS_dom"/>
</dbReference>
<comment type="caution">
    <text evidence="9">The sequence shown here is derived from an EMBL/GenBank/DDBJ whole genome shotgun (WGS) entry which is preliminary data.</text>
</comment>
<keyword evidence="3 7" id="KW-0812">Transmembrane</keyword>
<evidence type="ECO:0000256" key="1">
    <source>
        <dbReference type="ARBA" id="ARBA00004141"/>
    </source>
</evidence>
<gene>
    <name evidence="9" type="ORF">LSUE1_G001619</name>
</gene>
<dbReference type="InterPro" id="IPR036259">
    <property type="entry name" value="MFS_trans_sf"/>
</dbReference>
<comment type="subcellular location">
    <subcellularLocation>
        <location evidence="1">Membrane</location>
        <topology evidence="1">Multi-pass membrane protein</topology>
    </subcellularLocation>
</comment>
<feature type="transmembrane region" description="Helical" evidence="7">
    <location>
        <begin position="148"/>
        <end position="166"/>
    </location>
</feature>
<keyword evidence="5 7" id="KW-0472">Membrane</keyword>
<dbReference type="SUPFAM" id="SSF103473">
    <property type="entry name" value="MFS general substrate transporter"/>
    <property type="match status" value="1"/>
</dbReference>
<dbReference type="OrthoDB" id="6730379at2759"/>
<feature type="transmembrane region" description="Helical" evidence="7">
    <location>
        <begin position="348"/>
        <end position="369"/>
    </location>
</feature>
<feature type="transmembrane region" description="Helical" evidence="7">
    <location>
        <begin position="405"/>
        <end position="425"/>
    </location>
</feature>
<evidence type="ECO:0000256" key="3">
    <source>
        <dbReference type="ARBA" id="ARBA00022692"/>
    </source>
</evidence>
<name>A0A8T9CIE3_9HELO</name>
<feature type="non-terminal residue" evidence="9">
    <location>
        <position position="529"/>
    </location>
</feature>
<evidence type="ECO:0000256" key="5">
    <source>
        <dbReference type="ARBA" id="ARBA00023136"/>
    </source>
</evidence>
<keyword evidence="10" id="KW-1185">Reference proteome</keyword>
<evidence type="ECO:0000256" key="4">
    <source>
        <dbReference type="ARBA" id="ARBA00022989"/>
    </source>
</evidence>
<feature type="domain" description="Major facilitator superfamily (MFS) profile" evidence="8">
    <location>
        <begin position="81"/>
        <end position="494"/>
    </location>
</feature>
<feature type="transmembrane region" description="Helical" evidence="7">
    <location>
        <begin position="465"/>
        <end position="490"/>
    </location>
</feature>
<feature type="transmembrane region" description="Helical" evidence="7">
    <location>
        <begin position="376"/>
        <end position="399"/>
    </location>
</feature>
<feature type="transmembrane region" description="Helical" evidence="7">
    <location>
        <begin position="173"/>
        <end position="197"/>
    </location>
</feature>
<feature type="transmembrane region" description="Helical" evidence="7">
    <location>
        <begin position="209"/>
        <end position="232"/>
    </location>
</feature>
<evidence type="ECO:0000256" key="2">
    <source>
        <dbReference type="ARBA" id="ARBA00022448"/>
    </source>
</evidence>
<evidence type="ECO:0000256" key="7">
    <source>
        <dbReference type="SAM" id="Phobius"/>
    </source>
</evidence>
<evidence type="ECO:0000256" key="6">
    <source>
        <dbReference type="ARBA" id="ARBA00037968"/>
    </source>
</evidence>
<feature type="transmembrane region" description="Helical" evidence="7">
    <location>
        <begin position="244"/>
        <end position="264"/>
    </location>
</feature>
<dbReference type="GO" id="GO:0022857">
    <property type="term" value="F:transmembrane transporter activity"/>
    <property type="evidence" value="ECO:0007669"/>
    <property type="project" value="InterPro"/>
</dbReference>
<evidence type="ECO:0000313" key="10">
    <source>
        <dbReference type="Proteomes" id="UP000469558"/>
    </source>
</evidence>
<comment type="similarity">
    <text evidence="6">Belongs to the major facilitator superfamily. Allantoate permease family.</text>
</comment>
<proteinExistence type="inferred from homology"/>
<reference evidence="9 10" key="1">
    <citation type="submission" date="2018-05" db="EMBL/GenBank/DDBJ databases">
        <title>Genome sequencing and assembly of the regulated plant pathogen Lachnellula willkommii and related sister species for the development of diagnostic species identification markers.</title>
        <authorList>
            <person name="Giroux E."/>
            <person name="Bilodeau G."/>
        </authorList>
    </citation>
    <scope>NUCLEOTIDE SEQUENCE [LARGE SCALE GENOMIC DNA]</scope>
    <source>
        <strain evidence="9 10">CBS 268.59</strain>
    </source>
</reference>
<dbReference type="PANTHER" id="PTHR43791:SF1">
    <property type="entry name" value="ALLANTOATE PERMEASE"/>
    <property type="match status" value="1"/>
</dbReference>
<keyword evidence="2" id="KW-0813">Transport</keyword>
<dbReference type="PANTHER" id="PTHR43791">
    <property type="entry name" value="PERMEASE-RELATED"/>
    <property type="match status" value="1"/>
</dbReference>
<accession>A0A8T9CIE3</accession>
<dbReference type="FunFam" id="1.20.1250.20:FF:000064">
    <property type="entry name" value="MFS allantoate transporter"/>
    <property type="match status" value="1"/>
</dbReference>
<organism evidence="9 10">
    <name type="scientific">Lachnellula suecica</name>
    <dbReference type="NCBI Taxonomy" id="602035"/>
    <lineage>
        <taxon>Eukaryota</taxon>
        <taxon>Fungi</taxon>
        <taxon>Dikarya</taxon>
        <taxon>Ascomycota</taxon>
        <taxon>Pezizomycotina</taxon>
        <taxon>Leotiomycetes</taxon>
        <taxon>Helotiales</taxon>
        <taxon>Lachnaceae</taxon>
        <taxon>Lachnellula</taxon>
    </lineage>
</organism>
<dbReference type="InterPro" id="IPR011701">
    <property type="entry name" value="MFS"/>
</dbReference>
<keyword evidence="4 7" id="KW-1133">Transmembrane helix</keyword>
<dbReference type="Pfam" id="PF07690">
    <property type="entry name" value="MFS_1"/>
    <property type="match status" value="1"/>
</dbReference>
<dbReference type="EMBL" id="QGMK01000147">
    <property type="protein sequence ID" value="TVY83840.1"/>
    <property type="molecule type" value="Genomic_DNA"/>
</dbReference>
<dbReference type="AlphaFoldDB" id="A0A8T9CIE3"/>
<feature type="transmembrane region" description="Helical" evidence="7">
    <location>
        <begin position="437"/>
        <end position="453"/>
    </location>
</feature>
<dbReference type="CDD" id="cd17327">
    <property type="entry name" value="MFS_FEN2_like"/>
    <property type="match status" value="1"/>
</dbReference>